<dbReference type="OrthoDB" id="1144394at2"/>
<dbReference type="AlphaFoldDB" id="A0A2S6IET5"/>
<dbReference type="EMBL" id="PTJE01000009">
    <property type="protein sequence ID" value="PPK92734.1"/>
    <property type="molecule type" value="Genomic_DNA"/>
</dbReference>
<dbReference type="RefSeq" id="WP_104516623.1">
    <property type="nucleotide sequence ID" value="NZ_MQVW01000014.1"/>
</dbReference>
<evidence type="ECO:0000313" key="2">
    <source>
        <dbReference type="EMBL" id="PPK92734.1"/>
    </source>
</evidence>
<protein>
    <recommendedName>
        <fullName evidence="4">Lipoprotein</fullName>
    </recommendedName>
</protein>
<comment type="caution">
    <text evidence="2">The sequence shown here is derived from an EMBL/GenBank/DDBJ whole genome shotgun (WGS) entry which is preliminary data.</text>
</comment>
<feature type="chain" id="PRO_5015776653" description="Lipoprotein" evidence="1">
    <location>
        <begin position="21"/>
        <end position="111"/>
    </location>
</feature>
<gene>
    <name evidence="2" type="ORF">LY01_02819</name>
</gene>
<sequence length="111" mass="12846">MKKVLIILCIALFTSCNTTPSDSQNDTQDPIKSSETYKLYVQAYNNYAACKQERPQLTKDFMDKKITQEEFSTALESNGKLCNIKKEIYNKYYQLLEAEFDKAAEAYEITE</sequence>
<evidence type="ECO:0008006" key="4">
    <source>
        <dbReference type="Google" id="ProtNLM"/>
    </source>
</evidence>
<organism evidence="2 3">
    <name type="scientific">Nonlabens xylanidelens</name>
    <dbReference type="NCBI Taxonomy" id="191564"/>
    <lineage>
        <taxon>Bacteria</taxon>
        <taxon>Pseudomonadati</taxon>
        <taxon>Bacteroidota</taxon>
        <taxon>Flavobacteriia</taxon>
        <taxon>Flavobacteriales</taxon>
        <taxon>Flavobacteriaceae</taxon>
        <taxon>Nonlabens</taxon>
    </lineage>
</organism>
<keyword evidence="3" id="KW-1185">Reference proteome</keyword>
<evidence type="ECO:0000313" key="3">
    <source>
        <dbReference type="Proteomes" id="UP000239002"/>
    </source>
</evidence>
<proteinExistence type="predicted"/>
<keyword evidence="1" id="KW-0732">Signal</keyword>
<feature type="signal peptide" evidence="1">
    <location>
        <begin position="1"/>
        <end position="20"/>
    </location>
</feature>
<reference evidence="2 3" key="1">
    <citation type="submission" date="2018-02" db="EMBL/GenBank/DDBJ databases">
        <title>Genomic Encyclopedia of Archaeal and Bacterial Type Strains, Phase II (KMG-II): from individual species to whole genera.</title>
        <authorList>
            <person name="Goeker M."/>
        </authorList>
    </citation>
    <scope>NUCLEOTIDE SEQUENCE [LARGE SCALE GENOMIC DNA]</scope>
    <source>
        <strain evidence="2 3">DSM 16809</strain>
    </source>
</reference>
<evidence type="ECO:0000256" key="1">
    <source>
        <dbReference type="SAM" id="SignalP"/>
    </source>
</evidence>
<dbReference type="Proteomes" id="UP000239002">
    <property type="component" value="Unassembled WGS sequence"/>
</dbReference>
<name>A0A2S6IET5_9FLAO</name>
<dbReference type="PROSITE" id="PS51257">
    <property type="entry name" value="PROKAR_LIPOPROTEIN"/>
    <property type="match status" value="1"/>
</dbReference>
<accession>A0A2S6IET5</accession>